<feature type="transmembrane region" description="Helical" evidence="9">
    <location>
        <begin position="225"/>
        <end position="242"/>
    </location>
</feature>
<dbReference type="PANTHER" id="PTHR33908">
    <property type="entry name" value="MANNOSYLTRANSFERASE YKCB-RELATED"/>
    <property type="match status" value="1"/>
</dbReference>
<comment type="subcellular location">
    <subcellularLocation>
        <location evidence="1">Cell membrane</location>
        <topology evidence="1">Multi-pass membrane protein</topology>
    </subcellularLocation>
</comment>
<comment type="caution">
    <text evidence="11">The sequence shown here is derived from an EMBL/GenBank/DDBJ whole genome shotgun (WGS) entry which is preliminary data.</text>
</comment>
<organism evidence="11 12">
    <name type="scientific">Rhodovulum sulfidophilum</name>
    <name type="common">Rhodobacter sulfidophilus</name>
    <dbReference type="NCBI Taxonomy" id="35806"/>
    <lineage>
        <taxon>Bacteria</taxon>
        <taxon>Pseudomonadati</taxon>
        <taxon>Pseudomonadota</taxon>
        <taxon>Alphaproteobacteria</taxon>
        <taxon>Rhodobacterales</taxon>
        <taxon>Paracoccaceae</taxon>
        <taxon>Rhodovulum</taxon>
    </lineage>
</organism>
<keyword evidence="4 11" id="KW-0808">Transferase</keyword>
<feature type="transmembrane region" description="Helical" evidence="9">
    <location>
        <begin position="185"/>
        <end position="213"/>
    </location>
</feature>
<name>A0A2W5NJX7_RHOSU</name>
<evidence type="ECO:0000313" key="12">
    <source>
        <dbReference type="Proteomes" id="UP000249185"/>
    </source>
</evidence>
<dbReference type="Pfam" id="PF13231">
    <property type="entry name" value="PMT_2"/>
    <property type="match status" value="1"/>
</dbReference>
<proteinExistence type="predicted"/>
<dbReference type="Proteomes" id="UP000249185">
    <property type="component" value="Unassembled WGS sequence"/>
</dbReference>
<gene>
    <name evidence="11" type="ORF">DI556_02660</name>
</gene>
<evidence type="ECO:0000256" key="7">
    <source>
        <dbReference type="ARBA" id="ARBA00023136"/>
    </source>
</evidence>
<dbReference type="GO" id="GO:0009103">
    <property type="term" value="P:lipopolysaccharide biosynthetic process"/>
    <property type="evidence" value="ECO:0007669"/>
    <property type="project" value="UniProtKB-ARBA"/>
</dbReference>
<protein>
    <submittedName>
        <fullName evidence="11">Glycosyl transferase</fullName>
    </submittedName>
</protein>
<dbReference type="InterPro" id="IPR038731">
    <property type="entry name" value="RgtA/B/C-like"/>
</dbReference>
<feature type="transmembrane region" description="Helical" evidence="9">
    <location>
        <begin position="142"/>
        <end position="173"/>
    </location>
</feature>
<feature type="transmembrane region" description="Helical" evidence="9">
    <location>
        <begin position="359"/>
        <end position="378"/>
    </location>
</feature>
<dbReference type="PANTHER" id="PTHR33908:SF11">
    <property type="entry name" value="MEMBRANE PROTEIN"/>
    <property type="match status" value="1"/>
</dbReference>
<evidence type="ECO:0000256" key="3">
    <source>
        <dbReference type="ARBA" id="ARBA00022676"/>
    </source>
</evidence>
<keyword evidence="7 9" id="KW-0472">Membrane</keyword>
<dbReference type="InterPro" id="IPR050297">
    <property type="entry name" value="LipidA_mod_glycosyltrf_83"/>
</dbReference>
<evidence type="ECO:0000313" key="11">
    <source>
        <dbReference type="EMBL" id="PZQ52569.1"/>
    </source>
</evidence>
<accession>A0A2W5NJX7</accession>
<feature type="region of interest" description="Disordered" evidence="8">
    <location>
        <begin position="1"/>
        <end position="33"/>
    </location>
</feature>
<feature type="transmembrane region" description="Helical" evidence="9">
    <location>
        <begin position="113"/>
        <end position="130"/>
    </location>
</feature>
<dbReference type="GO" id="GO:0005886">
    <property type="term" value="C:plasma membrane"/>
    <property type="evidence" value="ECO:0007669"/>
    <property type="project" value="UniProtKB-SubCell"/>
</dbReference>
<reference evidence="11 12" key="1">
    <citation type="submission" date="2017-08" db="EMBL/GenBank/DDBJ databases">
        <title>Infants hospitalized years apart are colonized by the same room-sourced microbial strains.</title>
        <authorList>
            <person name="Brooks B."/>
            <person name="Olm M.R."/>
            <person name="Firek B.A."/>
            <person name="Baker R."/>
            <person name="Thomas B.C."/>
            <person name="Morowitz M.J."/>
            <person name="Banfield J.F."/>
        </authorList>
    </citation>
    <scope>NUCLEOTIDE SEQUENCE [LARGE SCALE GENOMIC DNA]</scope>
    <source>
        <strain evidence="11">S2_005_002_R2_34</strain>
    </source>
</reference>
<feature type="compositionally biased region" description="Polar residues" evidence="8">
    <location>
        <begin position="21"/>
        <end position="30"/>
    </location>
</feature>
<keyword evidence="3" id="KW-0328">Glycosyltransferase</keyword>
<feature type="domain" description="Glycosyltransferase RgtA/B/C/D-like" evidence="10">
    <location>
        <begin position="84"/>
        <end position="242"/>
    </location>
</feature>
<keyword evidence="6 9" id="KW-1133">Transmembrane helix</keyword>
<dbReference type="EMBL" id="QFPW01000001">
    <property type="protein sequence ID" value="PZQ52569.1"/>
    <property type="molecule type" value="Genomic_DNA"/>
</dbReference>
<evidence type="ECO:0000256" key="9">
    <source>
        <dbReference type="SAM" id="Phobius"/>
    </source>
</evidence>
<dbReference type="GO" id="GO:0016763">
    <property type="term" value="F:pentosyltransferase activity"/>
    <property type="evidence" value="ECO:0007669"/>
    <property type="project" value="TreeGrafter"/>
</dbReference>
<evidence type="ECO:0000256" key="1">
    <source>
        <dbReference type="ARBA" id="ARBA00004651"/>
    </source>
</evidence>
<feature type="transmembrane region" description="Helical" evidence="9">
    <location>
        <begin position="304"/>
        <end position="323"/>
    </location>
</feature>
<feature type="transmembrane region" description="Helical" evidence="9">
    <location>
        <begin position="38"/>
        <end position="56"/>
    </location>
</feature>
<evidence type="ECO:0000256" key="6">
    <source>
        <dbReference type="ARBA" id="ARBA00022989"/>
    </source>
</evidence>
<feature type="transmembrane region" description="Helical" evidence="9">
    <location>
        <begin position="88"/>
        <end position="107"/>
    </location>
</feature>
<dbReference type="AlphaFoldDB" id="A0A2W5NJX7"/>
<feature type="transmembrane region" description="Helical" evidence="9">
    <location>
        <begin position="329"/>
        <end position="347"/>
    </location>
</feature>
<evidence type="ECO:0000256" key="2">
    <source>
        <dbReference type="ARBA" id="ARBA00022475"/>
    </source>
</evidence>
<sequence length="509" mass="54086">MRSIAATRCSSSDRRPGFSSMPETSGSSMPPSAKPDPSLGWALGGIALLTAFRLALLPFDRADLFTDDAQYWLWGQDLAWGYYSKPPLIGWILWLSTAIGGDGMTAIRAPLPILHGLTALVVLAAGRTIFGPRAGAIAGLAYVTAPAVAVASLLVSTDTPMLLFFALALLAHWRLTRARSLPRAVLLGVAVGLGALAKYAALYFVPCAVIAAAALPMARIAWRDALVAAAVALAILAPNLWWNYANSFSAVTHVVDHNAGLENAARFEPGRLAEAVFSQFGISGPVIFGAWLLGLGALRRDRRIAYLACFSLPIFAVVLLVATRSPVNANWTAAAHVAVFLAAGQVLRDRPGWTRAGIGINLAVSLLLPIAVIFAPTLRIGDGDLLLKRYVGRAEASRHIAEIARGAGLDTIVSGDRSTLADAFYTLRESGLAIYAEPVEGFPPHHYAQKHPLPAGPGEVLFITTSPEGPACRNPEATFAPVAEWQPNGYSNKPLYAFRVPRACFFPPA</sequence>
<keyword evidence="5 9" id="KW-0812">Transmembrane</keyword>
<evidence type="ECO:0000259" key="10">
    <source>
        <dbReference type="Pfam" id="PF13231"/>
    </source>
</evidence>
<feature type="transmembrane region" description="Helical" evidence="9">
    <location>
        <begin position="276"/>
        <end position="297"/>
    </location>
</feature>
<evidence type="ECO:0000256" key="8">
    <source>
        <dbReference type="SAM" id="MobiDB-lite"/>
    </source>
</evidence>
<evidence type="ECO:0000256" key="5">
    <source>
        <dbReference type="ARBA" id="ARBA00022692"/>
    </source>
</evidence>
<evidence type="ECO:0000256" key="4">
    <source>
        <dbReference type="ARBA" id="ARBA00022679"/>
    </source>
</evidence>
<keyword evidence="2" id="KW-1003">Cell membrane</keyword>